<feature type="domain" description="PPM-type phosphatase" evidence="2">
    <location>
        <begin position="47"/>
        <end position="271"/>
    </location>
</feature>
<organism evidence="3 4">
    <name type="scientific">Pseudomonas kairouanensis</name>
    <dbReference type="NCBI Taxonomy" id="2293832"/>
    <lineage>
        <taxon>Bacteria</taxon>
        <taxon>Pseudomonadati</taxon>
        <taxon>Pseudomonadota</taxon>
        <taxon>Gammaproteobacteria</taxon>
        <taxon>Pseudomonadales</taxon>
        <taxon>Pseudomonadaceae</taxon>
        <taxon>Pseudomonas</taxon>
    </lineage>
</organism>
<dbReference type="OrthoDB" id="9801841at2"/>
<dbReference type="RefSeq" id="WP_135289840.1">
    <property type="nucleotide sequence ID" value="NZ_QUZU01000016.1"/>
</dbReference>
<feature type="compositionally biased region" description="Basic and acidic residues" evidence="1">
    <location>
        <begin position="336"/>
        <end position="353"/>
    </location>
</feature>
<dbReference type="SMART" id="SM00332">
    <property type="entry name" value="PP2Cc"/>
    <property type="match status" value="1"/>
</dbReference>
<comment type="caution">
    <text evidence="3">The sequence shown here is derived from an EMBL/GenBank/DDBJ whole genome shotgun (WGS) entry which is preliminary data.</text>
</comment>
<evidence type="ECO:0000256" key="1">
    <source>
        <dbReference type="SAM" id="MobiDB-lite"/>
    </source>
</evidence>
<dbReference type="EMBL" id="QUZU01000016">
    <property type="protein sequence ID" value="TFY88626.1"/>
    <property type="molecule type" value="Genomic_DNA"/>
</dbReference>
<evidence type="ECO:0000313" key="3">
    <source>
        <dbReference type="EMBL" id="TFY88626.1"/>
    </source>
</evidence>
<gene>
    <name evidence="3" type="ORF">DYL59_14650</name>
</gene>
<feature type="compositionally biased region" description="Basic and acidic residues" evidence="1">
    <location>
        <begin position="362"/>
        <end position="371"/>
    </location>
</feature>
<dbReference type="PROSITE" id="PS51746">
    <property type="entry name" value="PPM_2"/>
    <property type="match status" value="1"/>
</dbReference>
<dbReference type="CDD" id="cd00143">
    <property type="entry name" value="PP2Cc"/>
    <property type="match status" value="1"/>
</dbReference>
<feature type="region of interest" description="Disordered" evidence="1">
    <location>
        <begin position="315"/>
        <end position="380"/>
    </location>
</feature>
<name>A0A4Z0APB0_9PSED</name>
<keyword evidence="4" id="KW-1185">Reference proteome</keyword>
<dbReference type="InterPro" id="IPR001932">
    <property type="entry name" value="PPM-type_phosphatase-like_dom"/>
</dbReference>
<dbReference type="InterPro" id="IPR036457">
    <property type="entry name" value="PPM-type-like_dom_sf"/>
</dbReference>
<evidence type="ECO:0000259" key="2">
    <source>
        <dbReference type="PROSITE" id="PS51746"/>
    </source>
</evidence>
<dbReference type="SUPFAM" id="SSF81606">
    <property type="entry name" value="PP2C-like"/>
    <property type="match status" value="1"/>
</dbReference>
<reference evidence="3 4" key="1">
    <citation type="journal article" date="2019" name="Syst. Appl. Microbiol.">
        <title>New species of pathogenic Pseudomonas isolated from citrus in Tunisia: Proposal of Pseudomonas kairouanensis sp. nov. and Pseudomonas nabeulensis sp. nov.</title>
        <authorList>
            <person name="Oueslati M."/>
            <person name="Mulet M."/>
            <person name="Gomila M."/>
            <person name="Berge O."/>
            <person name="Hajlaoui M.R."/>
            <person name="Lalucat J."/>
            <person name="Sadfi-Zouaoui N."/>
            <person name="Garcia-Valdes E."/>
        </authorList>
    </citation>
    <scope>NUCLEOTIDE SEQUENCE [LARGE SCALE GENOMIC DNA]</scope>
    <source>
        <strain evidence="3 4">KC12</strain>
    </source>
</reference>
<accession>A0A4Z0APB0</accession>
<dbReference type="AlphaFoldDB" id="A0A4Z0APB0"/>
<dbReference type="Gene3D" id="3.60.40.10">
    <property type="entry name" value="PPM-type phosphatase domain"/>
    <property type="match status" value="1"/>
</dbReference>
<proteinExistence type="predicted"/>
<evidence type="ECO:0000313" key="4">
    <source>
        <dbReference type="Proteomes" id="UP000297391"/>
    </source>
</evidence>
<dbReference type="Pfam" id="PF13672">
    <property type="entry name" value="PP2C_2"/>
    <property type="match status" value="1"/>
</dbReference>
<protein>
    <submittedName>
        <fullName evidence="3">Serine/threonine-protein phosphatase</fullName>
    </submittedName>
</protein>
<dbReference type="Proteomes" id="UP000297391">
    <property type="component" value="Unassembled WGS sequence"/>
</dbReference>
<sequence>MSERLSSLLLDELFSVDWNQPKMQHIDDLKLTMGSHLGLVRKRNEDRVASAKIRAANGQTYFAGIVCDGVGGSEFGDIAASIAIATFFSELARTKVAISTYDLTPHLLRKMDDAVRAELKGKGTTTASVILASSNREFVSANIGDSRIYSHGNGPTDFKQLSTDDTLENELKRLSIGDASALNAKGLLGSLSQALGESSRSSKDLKVRAQNNNPKVPGLLLASDGAWKVDSIGFDSIIANSKSGLDSAKRVIAFSNWVGGVDNTSILIIEDCQLIMDTCQKDAHSATGDVKITAWFGETKLIICEQTIFTSSSMEKNKVANDAQQKTKPKRSSPRNKKEASTTKEQIKPEQFKLESMQSSRSRAERPKAEISVDSTQPED</sequence>